<sequence>MSLLYWLNVLGLAVFAISGALMAARLKMDPFGVIVLAALTSIGGGTIRDIILDVPQVFWIEEVSYLNTIIIAALVTMVFVNYIRKIPEKLMLVADAAGLALFSVLGAQKALLYGAPGSIAVVMGVITGVAGGMMRDVVCRQVPMILRKDIYATASIVSCITYTGLLMLGVSDKTSSLVGIGVGFVLRLAAIQWHLQLPAYQIGKRS</sequence>
<keyword evidence="6 7" id="KW-0472">Membrane</keyword>
<feature type="transmembrane region" description="Helical" evidence="7">
    <location>
        <begin position="90"/>
        <end position="107"/>
    </location>
</feature>
<evidence type="ECO:0000259" key="8">
    <source>
        <dbReference type="Pfam" id="PF03458"/>
    </source>
</evidence>
<protein>
    <submittedName>
        <fullName evidence="9">Trimeric intracellular cation channel family protein</fullName>
    </submittedName>
</protein>
<comment type="similarity">
    <text evidence="2">Belongs to the UPF0126 family.</text>
</comment>
<evidence type="ECO:0000313" key="9">
    <source>
        <dbReference type="EMBL" id="MFD2096362.1"/>
    </source>
</evidence>
<dbReference type="EMBL" id="JBHUHT010000012">
    <property type="protein sequence ID" value="MFD2096362.1"/>
    <property type="molecule type" value="Genomic_DNA"/>
</dbReference>
<evidence type="ECO:0000256" key="3">
    <source>
        <dbReference type="ARBA" id="ARBA00022475"/>
    </source>
</evidence>
<accession>A0ABW4XN23</accession>
<evidence type="ECO:0000256" key="1">
    <source>
        <dbReference type="ARBA" id="ARBA00004651"/>
    </source>
</evidence>
<keyword evidence="10" id="KW-1185">Reference proteome</keyword>
<comment type="subcellular location">
    <subcellularLocation>
        <location evidence="1">Cell membrane</location>
        <topology evidence="1">Multi-pass membrane protein</topology>
    </subcellularLocation>
</comment>
<feature type="transmembrane region" description="Helical" evidence="7">
    <location>
        <begin position="119"/>
        <end position="138"/>
    </location>
</feature>
<feature type="transmembrane region" description="Helical" evidence="7">
    <location>
        <begin position="6"/>
        <end position="24"/>
    </location>
</feature>
<feature type="transmembrane region" description="Helical" evidence="7">
    <location>
        <begin position="31"/>
        <end position="51"/>
    </location>
</feature>
<comment type="caution">
    <text evidence="9">The sequence shown here is derived from an EMBL/GenBank/DDBJ whole genome shotgun (WGS) entry which is preliminary data.</text>
</comment>
<evidence type="ECO:0000313" key="10">
    <source>
        <dbReference type="Proteomes" id="UP001597380"/>
    </source>
</evidence>
<evidence type="ECO:0000256" key="4">
    <source>
        <dbReference type="ARBA" id="ARBA00022692"/>
    </source>
</evidence>
<organism evidence="9 10">
    <name type="scientific">Corallincola platygyrae</name>
    <dbReference type="NCBI Taxonomy" id="1193278"/>
    <lineage>
        <taxon>Bacteria</taxon>
        <taxon>Pseudomonadati</taxon>
        <taxon>Pseudomonadota</taxon>
        <taxon>Gammaproteobacteria</taxon>
        <taxon>Alteromonadales</taxon>
        <taxon>Psychromonadaceae</taxon>
        <taxon>Corallincola</taxon>
    </lineage>
</organism>
<feature type="transmembrane region" description="Helical" evidence="7">
    <location>
        <begin position="176"/>
        <end position="195"/>
    </location>
</feature>
<evidence type="ECO:0000256" key="2">
    <source>
        <dbReference type="ARBA" id="ARBA00008193"/>
    </source>
</evidence>
<feature type="domain" description="Glycine transporter" evidence="8">
    <location>
        <begin position="5"/>
        <end position="79"/>
    </location>
</feature>
<dbReference type="RefSeq" id="WP_377776220.1">
    <property type="nucleotide sequence ID" value="NZ_BAABLI010000008.1"/>
</dbReference>
<dbReference type="Pfam" id="PF03458">
    <property type="entry name" value="Gly_transporter"/>
    <property type="match status" value="2"/>
</dbReference>
<feature type="transmembrane region" description="Helical" evidence="7">
    <location>
        <begin position="150"/>
        <end position="170"/>
    </location>
</feature>
<evidence type="ECO:0000256" key="5">
    <source>
        <dbReference type="ARBA" id="ARBA00022989"/>
    </source>
</evidence>
<proteinExistence type="inferred from homology"/>
<evidence type="ECO:0000256" key="7">
    <source>
        <dbReference type="SAM" id="Phobius"/>
    </source>
</evidence>
<reference evidence="10" key="1">
    <citation type="journal article" date="2019" name="Int. J. Syst. Evol. Microbiol.">
        <title>The Global Catalogue of Microorganisms (GCM) 10K type strain sequencing project: providing services to taxonomists for standard genome sequencing and annotation.</title>
        <authorList>
            <consortium name="The Broad Institute Genomics Platform"/>
            <consortium name="The Broad Institute Genome Sequencing Center for Infectious Disease"/>
            <person name="Wu L."/>
            <person name="Ma J."/>
        </authorList>
    </citation>
    <scope>NUCLEOTIDE SEQUENCE [LARGE SCALE GENOMIC DNA]</scope>
    <source>
        <strain evidence="10">CGMCC 1.10992</strain>
    </source>
</reference>
<gene>
    <name evidence="9" type="ORF">ACFSJ3_10240</name>
</gene>
<name>A0ABW4XN23_9GAMM</name>
<feature type="domain" description="Glycine transporter" evidence="8">
    <location>
        <begin position="93"/>
        <end position="164"/>
    </location>
</feature>
<dbReference type="Proteomes" id="UP001597380">
    <property type="component" value="Unassembled WGS sequence"/>
</dbReference>
<keyword evidence="5 7" id="KW-1133">Transmembrane helix</keyword>
<feature type="transmembrane region" description="Helical" evidence="7">
    <location>
        <begin position="63"/>
        <end position="83"/>
    </location>
</feature>
<dbReference type="InterPro" id="IPR005115">
    <property type="entry name" value="Gly_transporter"/>
</dbReference>
<evidence type="ECO:0000256" key="6">
    <source>
        <dbReference type="ARBA" id="ARBA00023136"/>
    </source>
</evidence>
<dbReference type="PANTHER" id="PTHR30506">
    <property type="entry name" value="INNER MEMBRANE PROTEIN"/>
    <property type="match status" value="1"/>
</dbReference>
<keyword evidence="3" id="KW-1003">Cell membrane</keyword>
<keyword evidence="4 7" id="KW-0812">Transmembrane</keyword>
<dbReference type="PANTHER" id="PTHR30506:SF3">
    <property type="entry name" value="UPF0126 INNER MEMBRANE PROTEIN YADS-RELATED"/>
    <property type="match status" value="1"/>
</dbReference>